<dbReference type="InterPro" id="IPR053198">
    <property type="entry name" value="Gynoecium_Dev_Regulator"/>
</dbReference>
<reference evidence="2 3" key="1">
    <citation type="submission" date="2019-12" db="EMBL/GenBank/DDBJ databases">
        <authorList>
            <person name="Alioto T."/>
            <person name="Alioto T."/>
            <person name="Gomez Garrido J."/>
        </authorList>
    </citation>
    <scope>NUCLEOTIDE SEQUENCE [LARGE SCALE GENOMIC DNA]</scope>
</reference>
<dbReference type="InterPro" id="IPR000270">
    <property type="entry name" value="PB1_dom"/>
</dbReference>
<proteinExistence type="predicted"/>
<protein>
    <submittedName>
        <fullName evidence="2">Uncharacterized protein LOC111411035</fullName>
    </submittedName>
</protein>
<keyword evidence="3" id="KW-1185">Reference proteome</keyword>
<dbReference type="Proteomes" id="UP000594638">
    <property type="component" value="Unassembled WGS sequence"/>
</dbReference>
<organism evidence="2 3">
    <name type="scientific">Olea europaea subsp. europaea</name>
    <dbReference type="NCBI Taxonomy" id="158383"/>
    <lineage>
        <taxon>Eukaryota</taxon>
        <taxon>Viridiplantae</taxon>
        <taxon>Streptophyta</taxon>
        <taxon>Embryophyta</taxon>
        <taxon>Tracheophyta</taxon>
        <taxon>Spermatophyta</taxon>
        <taxon>Magnoliopsida</taxon>
        <taxon>eudicotyledons</taxon>
        <taxon>Gunneridae</taxon>
        <taxon>Pentapetalae</taxon>
        <taxon>asterids</taxon>
        <taxon>lamiids</taxon>
        <taxon>Lamiales</taxon>
        <taxon>Oleaceae</taxon>
        <taxon>Oleeae</taxon>
        <taxon>Olea</taxon>
    </lineage>
</organism>
<sequence>MTPNLNSTRSTNCKRTIKFLYSYGGKIVPRPIDGKLRYTGGFNRVLSVDRSIKFAELMLKLEESCGHSMKLKCKLPSEDLDVLVSITCDEDLKNVIGEYDRLSPETKITAVLFPIKPSKKISPPSSPMSCFDFPSAMRKPVPAATTCYHVPPTFRRFSPAVIYPATARKYNYYQERNPSRFYSAPSRKFSHSLQQ</sequence>
<gene>
    <name evidence="2" type="ORF">OLEA9_A012474</name>
</gene>
<evidence type="ECO:0000259" key="1">
    <source>
        <dbReference type="SMART" id="SM00666"/>
    </source>
</evidence>
<dbReference type="SMART" id="SM00666">
    <property type="entry name" value="PB1"/>
    <property type="match status" value="1"/>
</dbReference>
<dbReference type="OrthoDB" id="1914296at2759"/>
<accession>A0A8S0P9C9</accession>
<evidence type="ECO:0000313" key="2">
    <source>
        <dbReference type="EMBL" id="CAA2934254.1"/>
    </source>
</evidence>
<comment type="caution">
    <text evidence="2">The sequence shown here is derived from an EMBL/GenBank/DDBJ whole genome shotgun (WGS) entry which is preliminary data.</text>
</comment>
<dbReference type="AlphaFoldDB" id="A0A8S0P9C9"/>
<name>A0A8S0P9C9_OLEEU</name>
<dbReference type="Pfam" id="PF00564">
    <property type="entry name" value="PB1"/>
    <property type="match status" value="1"/>
</dbReference>
<dbReference type="CDD" id="cd06410">
    <property type="entry name" value="PB1_UP2"/>
    <property type="match status" value="1"/>
</dbReference>
<evidence type="ECO:0000313" key="3">
    <source>
        <dbReference type="Proteomes" id="UP000594638"/>
    </source>
</evidence>
<dbReference type="Gramene" id="OE9A012474T1">
    <property type="protein sequence ID" value="OE9A012474C1"/>
    <property type="gene ID" value="OE9A012474"/>
</dbReference>
<feature type="domain" description="PB1" evidence="1">
    <location>
        <begin position="31"/>
        <end position="115"/>
    </location>
</feature>
<dbReference type="Gene3D" id="3.10.20.90">
    <property type="entry name" value="Phosphatidylinositol 3-kinase Catalytic Subunit, Chain A, domain 1"/>
    <property type="match status" value="1"/>
</dbReference>
<dbReference type="EMBL" id="CACTIH010000012">
    <property type="protein sequence ID" value="CAA2934254.1"/>
    <property type="molecule type" value="Genomic_DNA"/>
</dbReference>
<dbReference type="SUPFAM" id="SSF54277">
    <property type="entry name" value="CAD &amp; PB1 domains"/>
    <property type="match status" value="1"/>
</dbReference>
<dbReference type="PANTHER" id="PTHR31066:SF74">
    <property type="entry name" value="PB1 DOMAIN-CONTAINING PROTEIN"/>
    <property type="match status" value="1"/>
</dbReference>
<dbReference type="PANTHER" id="PTHR31066">
    <property type="entry name" value="OS05G0427100 PROTEIN-RELATED"/>
    <property type="match status" value="1"/>
</dbReference>